<dbReference type="KEGG" id="mcal:110306185"/>
<dbReference type="GO" id="GO:0005615">
    <property type="term" value="C:extracellular space"/>
    <property type="evidence" value="ECO:0007669"/>
    <property type="project" value="UniProtKB-KW"/>
</dbReference>
<evidence type="ECO:0000259" key="8">
    <source>
        <dbReference type="SMART" id="SM00199"/>
    </source>
</evidence>
<dbReference type="Gene3D" id="2.40.50.40">
    <property type="match status" value="1"/>
</dbReference>
<dbReference type="GO" id="GO:0070098">
    <property type="term" value="P:chemokine-mediated signaling pathway"/>
    <property type="evidence" value="ECO:0007669"/>
    <property type="project" value="TreeGrafter"/>
</dbReference>
<reference evidence="10" key="1">
    <citation type="submission" date="2025-08" db="UniProtKB">
        <authorList>
            <consortium name="RefSeq"/>
        </authorList>
    </citation>
    <scope>IDENTIFICATION</scope>
</reference>
<evidence type="ECO:0000256" key="2">
    <source>
        <dbReference type="ARBA" id="ARBA00022500"/>
    </source>
</evidence>
<evidence type="ECO:0000256" key="4">
    <source>
        <dbReference type="ARBA" id="ARBA00022729"/>
    </source>
</evidence>
<dbReference type="Proteomes" id="UP000515126">
    <property type="component" value="Chromosome 11"/>
</dbReference>
<evidence type="ECO:0000313" key="10">
    <source>
        <dbReference type="RefSeq" id="XP_021034045.1"/>
    </source>
</evidence>
<keyword evidence="5" id="KW-1015">Disulfide bond</keyword>
<dbReference type="GO" id="GO:0030335">
    <property type="term" value="P:positive regulation of cell migration"/>
    <property type="evidence" value="ECO:0007669"/>
    <property type="project" value="TreeGrafter"/>
</dbReference>
<organism evidence="9 10">
    <name type="scientific">Mus caroli</name>
    <name type="common">Ryukyu mouse</name>
    <name type="synonym">Ricefield mouse</name>
    <dbReference type="NCBI Taxonomy" id="10089"/>
    <lineage>
        <taxon>Eukaryota</taxon>
        <taxon>Metazoa</taxon>
        <taxon>Chordata</taxon>
        <taxon>Craniata</taxon>
        <taxon>Vertebrata</taxon>
        <taxon>Euteleostomi</taxon>
        <taxon>Mammalia</taxon>
        <taxon>Eutheria</taxon>
        <taxon>Euarchontoglires</taxon>
        <taxon>Glires</taxon>
        <taxon>Rodentia</taxon>
        <taxon>Myomorpha</taxon>
        <taxon>Muroidea</taxon>
        <taxon>Muridae</taxon>
        <taxon>Murinae</taxon>
        <taxon>Mus</taxon>
        <taxon>Mus</taxon>
    </lineage>
</organism>
<evidence type="ECO:0000256" key="1">
    <source>
        <dbReference type="ARBA" id="ARBA00010868"/>
    </source>
</evidence>
<dbReference type="GO" id="GO:0008009">
    <property type="term" value="F:chemokine activity"/>
    <property type="evidence" value="ECO:0007669"/>
    <property type="project" value="InterPro"/>
</dbReference>
<feature type="domain" description="Chemokine interleukin-8-like" evidence="8">
    <location>
        <begin position="30"/>
        <end position="89"/>
    </location>
</feature>
<dbReference type="InterPro" id="IPR036048">
    <property type="entry name" value="Interleukin_8-like_sf"/>
</dbReference>
<feature type="chain" id="PRO_5028525651" description="C-C motif chemokine" evidence="7">
    <location>
        <begin position="24"/>
        <end position="92"/>
    </location>
</feature>
<gene>
    <name evidence="10" type="primary">Ccl1</name>
</gene>
<dbReference type="FunFam" id="2.40.50.40:FF:000033">
    <property type="entry name" value="C-C motif chemokine 1"/>
    <property type="match status" value="1"/>
</dbReference>
<dbReference type="SMART" id="SM00199">
    <property type="entry name" value="SCY"/>
    <property type="match status" value="1"/>
</dbReference>
<dbReference type="GO" id="GO:0048020">
    <property type="term" value="F:CCR chemokine receptor binding"/>
    <property type="evidence" value="ECO:0007669"/>
    <property type="project" value="TreeGrafter"/>
</dbReference>
<dbReference type="PROSITE" id="PS00472">
    <property type="entry name" value="SMALL_CYTOKINES_CC"/>
    <property type="match status" value="1"/>
</dbReference>
<keyword evidence="6" id="KW-0325">Glycoprotein</keyword>
<keyword evidence="9" id="KW-1185">Reference proteome</keyword>
<dbReference type="InterPro" id="IPR039809">
    <property type="entry name" value="Chemokine_b/g/d"/>
</dbReference>
<dbReference type="Pfam" id="PF00048">
    <property type="entry name" value="IL8"/>
    <property type="match status" value="1"/>
</dbReference>
<dbReference type="GO" id="GO:0048245">
    <property type="term" value="P:eosinophil chemotaxis"/>
    <property type="evidence" value="ECO:0007669"/>
    <property type="project" value="TreeGrafter"/>
</dbReference>
<evidence type="ECO:0000256" key="6">
    <source>
        <dbReference type="ARBA" id="ARBA00023180"/>
    </source>
</evidence>
<feature type="signal peptide" evidence="7">
    <location>
        <begin position="1"/>
        <end position="23"/>
    </location>
</feature>
<dbReference type="GO" id="GO:0097398">
    <property type="term" value="P:cellular response to interleukin-17"/>
    <property type="evidence" value="ECO:0007669"/>
    <property type="project" value="Ensembl"/>
</dbReference>
<keyword evidence="7" id="KW-0964">Secreted</keyword>
<sequence length="92" mass="10401">MKPTAMTLMCLLLATVWIQDVDSKSMVMPSNSCCLNTLKKELPLKFIQCYRKTGSTCPHPPAVIFRLKKDIESCASTNNTWVQNHLKKVNLC</sequence>
<dbReference type="InterPro" id="IPR000827">
    <property type="entry name" value="Chemokine_CC_CS"/>
</dbReference>
<evidence type="ECO:0000256" key="7">
    <source>
        <dbReference type="RuleBase" id="RU361150"/>
    </source>
</evidence>
<keyword evidence="2 7" id="KW-0145">Chemotaxis</keyword>
<dbReference type="AlphaFoldDB" id="A0A6P5QKF7"/>
<dbReference type="InterPro" id="IPR001811">
    <property type="entry name" value="Chemokine_IL8-like_dom"/>
</dbReference>
<evidence type="ECO:0000256" key="5">
    <source>
        <dbReference type="ARBA" id="ARBA00023157"/>
    </source>
</evidence>
<accession>A0A6P5QKF7</accession>
<name>A0A6P5QKF7_MUSCR</name>
<evidence type="ECO:0000313" key="9">
    <source>
        <dbReference type="Proteomes" id="UP000515126"/>
    </source>
</evidence>
<dbReference type="GeneID" id="110306185"/>
<keyword evidence="4 7" id="KW-0732">Signal</keyword>
<comment type="similarity">
    <text evidence="1 7">Belongs to the intercrine beta (chemokine CC) family.</text>
</comment>
<proteinExistence type="inferred from homology"/>
<dbReference type="PANTHER" id="PTHR12015">
    <property type="entry name" value="SMALL INDUCIBLE CYTOKINE A"/>
    <property type="match status" value="1"/>
</dbReference>
<comment type="subcellular location">
    <subcellularLocation>
        <location evidence="7">Secreted</location>
    </subcellularLocation>
</comment>
<dbReference type="RefSeq" id="XP_021034045.1">
    <property type="nucleotide sequence ID" value="XM_021178386.1"/>
</dbReference>
<dbReference type="GO" id="GO:0006954">
    <property type="term" value="P:inflammatory response"/>
    <property type="evidence" value="ECO:0007669"/>
    <property type="project" value="TreeGrafter"/>
</dbReference>
<dbReference type="SUPFAM" id="SSF54117">
    <property type="entry name" value="Interleukin 8-like chemokines"/>
    <property type="match status" value="1"/>
</dbReference>
<evidence type="ECO:0000256" key="3">
    <source>
        <dbReference type="ARBA" id="ARBA00022514"/>
    </source>
</evidence>
<dbReference type="PANTHER" id="PTHR12015:SF5">
    <property type="entry name" value="C-C MOTIF CHEMOKINE 1"/>
    <property type="match status" value="1"/>
</dbReference>
<dbReference type="CDD" id="cd00272">
    <property type="entry name" value="Chemokine_CC"/>
    <property type="match status" value="1"/>
</dbReference>
<protein>
    <recommendedName>
        <fullName evidence="7">C-C motif chemokine</fullName>
    </recommendedName>
</protein>
<keyword evidence="3 7" id="KW-0202">Cytokine</keyword>
<dbReference type="GO" id="GO:0061844">
    <property type="term" value="P:antimicrobial humoral immune response mediated by antimicrobial peptide"/>
    <property type="evidence" value="ECO:0007669"/>
    <property type="project" value="TreeGrafter"/>
</dbReference>
<dbReference type="CTD" id="6346"/>